<reference evidence="17 20" key="2">
    <citation type="submission" date="2024-06" db="EMBL/GenBank/DDBJ databases">
        <title>Sequencing the genomes of 1000 actinobacteria strains.</title>
        <authorList>
            <person name="Klenk H.-P."/>
        </authorList>
    </citation>
    <scope>NUCLEOTIDE SEQUENCE [LARGE SCALE GENOMIC DNA]</scope>
    <source>
        <strain evidence="17 20">DSM 44265</strain>
    </source>
</reference>
<dbReference type="EC" id="2.4.2.8" evidence="15"/>
<dbReference type="GO" id="GO:0000287">
    <property type="term" value="F:magnesium ion binding"/>
    <property type="evidence" value="ECO:0007669"/>
    <property type="project" value="TreeGrafter"/>
</dbReference>
<dbReference type="UniPathway" id="UPA00591">
    <property type="reaction ID" value="UER00648"/>
</dbReference>
<dbReference type="Pfam" id="PF00156">
    <property type="entry name" value="Pribosyltran"/>
    <property type="match status" value="1"/>
</dbReference>
<evidence type="ECO:0000256" key="6">
    <source>
        <dbReference type="ARBA" id="ARBA00022490"/>
    </source>
</evidence>
<protein>
    <recommendedName>
        <fullName evidence="15">Hypoxanthine phosphoribosyltransferase</fullName>
        <ecNumber evidence="15">2.4.2.8</ecNumber>
    </recommendedName>
</protein>
<gene>
    <name evidence="18" type="primary">hpt</name>
    <name evidence="18" type="ORF">HF989_07250</name>
    <name evidence="17" type="ORF">JOF50_001225</name>
</gene>
<evidence type="ECO:0000313" key="18">
    <source>
        <dbReference type="EMBL" id="NKY69169.1"/>
    </source>
</evidence>
<dbReference type="InterPro" id="IPR000836">
    <property type="entry name" value="PRTase_dom"/>
</dbReference>
<proteinExistence type="inferred from homology"/>
<dbReference type="GO" id="GO:0005829">
    <property type="term" value="C:cytosol"/>
    <property type="evidence" value="ECO:0007669"/>
    <property type="project" value="TreeGrafter"/>
</dbReference>
<dbReference type="GO" id="GO:0006178">
    <property type="term" value="P:guanine salvage"/>
    <property type="evidence" value="ECO:0007669"/>
    <property type="project" value="TreeGrafter"/>
</dbReference>
<dbReference type="InterPro" id="IPR050408">
    <property type="entry name" value="HGPRT"/>
</dbReference>
<dbReference type="GO" id="GO:0032264">
    <property type="term" value="P:IMP salvage"/>
    <property type="evidence" value="ECO:0007669"/>
    <property type="project" value="UniProtKB-UniPathway"/>
</dbReference>
<evidence type="ECO:0000256" key="4">
    <source>
        <dbReference type="ARBA" id="ARBA00004676"/>
    </source>
</evidence>
<keyword evidence="7 15" id="KW-0328">Glycosyltransferase</keyword>
<keyword evidence="6 15" id="KW-0963">Cytoplasm</keyword>
<evidence type="ECO:0000256" key="2">
    <source>
        <dbReference type="ARBA" id="ARBA00004496"/>
    </source>
</evidence>
<evidence type="ECO:0000313" key="20">
    <source>
        <dbReference type="Proteomes" id="UP001549139"/>
    </source>
</evidence>
<keyword evidence="10 15" id="KW-0660">Purine salvage</keyword>
<dbReference type="GO" id="GO:0046100">
    <property type="term" value="P:hypoxanthine metabolic process"/>
    <property type="evidence" value="ECO:0007669"/>
    <property type="project" value="TreeGrafter"/>
</dbReference>
<dbReference type="EMBL" id="JBEPNZ010000001">
    <property type="protein sequence ID" value="MET3944426.1"/>
    <property type="molecule type" value="Genomic_DNA"/>
</dbReference>
<dbReference type="Proteomes" id="UP000554284">
    <property type="component" value="Unassembled WGS sequence"/>
</dbReference>
<dbReference type="AlphaFoldDB" id="A0A7X6LRS2"/>
<comment type="catalytic activity">
    <reaction evidence="13">
        <text>GMP + diphosphate = guanine + 5-phospho-alpha-D-ribose 1-diphosphate</text>
        <dbReference type="Rhea" id="RHEA:25424"/>
        <dbReference type="ChEBI" id="CHEBI:16235"/>
        <dbReference type="ChEBI" id="CHEBI:33019"/>
        <dbReference type="ChEBI" id="CHEBI:58017"/>
        <dbReference type="ChEBI" id="CHEBI:58115"/>
        <dbReference type="EC" id="2.4.2.8"/>
    </reaction>
    <physiologicalReaction direction="right-to-left" evidence="13">
        <dbReference type="Rhea" id="RHEA:25426"/>
    </physiologicalReaction>
</comment>
<organism evidence="18 19">
    <name type="scientific">Corynebacterium mucifaciens</name>
    <dbReference type="NCBI Taxonomy" id="57171"/>
    <lineage>
        <taxon>Bacteria</taxon>
        <taxon>Bacillati</taxon>
        <taxon>Actinomycetota</taxon>
        <taxon>Actinomycetes</taxon>
        <taxon>Mycobacteriales</taxon>
        <taxon>Corynebacteriaceae</taxon>
        <taxon>Corynebacterium</taxon>
    </lineage>
</organism>
<dbReference type="GO" id="GO:0006166">
    <property type="term" value="P:purine ribonucleoside salvage"/>
    <property type="evidence" value="ECO:0007669"/>
    <property type="project" value="UniProtKB-KW"/>
</dbReference>
<comment type="catalytic activity">
    <reaction evidence="14">
        <text>IMP + diphosphate = hypoxanthine + 5-phospho-alpha-D-ribose 1-diphosphate</text>
        <dbReference type="Rhea" id="RHEA:17973"/>
        <dbReference type="ChEBI" id="CHEBI:17368"/>
        <dbReference type="ChEBI" id="CHEBI:33019"/>
        <dbReference type="ChEBI" id="CHEBI:58017"/>
        <dbReference type="ChEBI" id="CHEBI:58053"/>
        <dbReference type="EC" id="2.4.2.8"/>
    </reaction>
    <physiologicalReaction direction="right-to-left" evidence="14">
        <dbReference type="Rhea" id="RHEA:17975"/>
    </physiologicalReaction>
</comment>
<dbReference type="NCBIfam" id="TIGR01203">
    <property type="entry name" value="HGPRTase"/>
    <property type="match status" value="1"/>
</dbReference>
<name>A0A7X6LRS2_9CORY</name>
<keyword evidence="8 15" id="KW-0808">Transferase</keyword>
<dbReference type="EMBL" id="JAAXPF010000007">
    <property type="protein sequence ID" value="NKY69169.1"/>
    <property type="molecule type" value="Genomic_DNA"/>
</dbReference>
<dbReference type="InterPro" id="IPR005904">
    <property type="entry name" value="Hxn_phspho_trans"/>
</dbReference>
<dbReference type="GO" id="GO:0004422">
    <property type="term" value="F:hypoxanthine phosphoribosyltransferase activity"/>
    <property type="evidence" value="ECO:0007669"/>
    <property type="project" value="InterPro"/>
</dbReference>
<accession>A0A7X6LRS2</accession>
<evidence type="ECO:0000256" key="8">
    <source>
        <dbReference type="ARBA" id="ARBA00022679"/>
    </source>
</evidence>
<comment type="cofactor">
    <cofactor evidence="1 15">
        <name>Mg(2+)</name>
        <dbReference type="ChEBI" id="CHEBI:18420"/>
    </cofactor>
</comment>
<comment type="pathway">
    <text evidence="4">Purine metabolism; GMP biosynthesis via salvage pathway; GMP from guanine: step 1/1.</text>
</comment>
<dbReference type="FunFam" id="3.40.50.2020:FF:000006">
    <property type="entry name" value="Hypoxanthine phosphoribosyltransferase"/>
    <property type="match status" value="1"/>
</dbReference>
<evidence type="ECO:0000256" key="11">
    <source>
        <dbReference type="ARBA" id="ARBA00022741"/>
    </source>
</evidence>
<reference evidence="18 19" key="1">
    <citation type="submission" date="2020-04" db="EMBL/GenBank/DDBJ databases">
        <title>MicrobeNet Type strains.</title>
        <authorList>
            <person name="Nicholson A.C."/>
        </authorList>
    </citation>
    <scope>NUCLEOTIDE SEQUENCE [LARGE SCALE GENOMIC DNA]</scope>
    <source>
        <strain evidence="18 19">ATCC 700355</strain>
    </source>
</reference>
<evidence type="ECO:0000256" key="14">
    <source>
        <dbReference type="ARBA" id="ARBA00049402"/>
    </source>
</evidence>
<evidence type="ECO:0000256" key="7">
    <source>
        <dbReference type="ARBA" id="ARBA00022676"/>
    </source>
</evidence>
<keyword evidence="12 15" id="KW-0460">Magnesium</keyword>
<evidence type="ECO:0000256" key="13">
    <source>
        <dbReference type="ARBA" id="ARBA00048811"/>
    </source>
</evidence>
<evidence type="ECO:0000256" key="5">
    <source>
        <dbReference type="ARBA" id="ARBA00008391"/>
    </source>
</evidence>
<dbReference type="GO" id="GO:0052657">
    <property type="term" value="F:guanine phosphoribosyltransferase activity"/>
    <property type="evidence" value="ECO:0007669"/>
    <property type="project" value="UniProtKB-ARBA"/>
</dbReference>
<evidence type="ECO:0000256" key="1">
    <source>
        <dbReference type="ARBA" id="ARBA00001946"/>
    </source>
</evidence>
<evidence type="ECO:0000259" key="16">
    <source>
        <dbReference type="Pfam" id="PF00156"/>
    </source>
</evidence>
<dbReference type="GO" id="GO:0000166">
    <property type="term" value="F:nucleotide binding"/>
    <property type="evidence" value="ECO:0007669"/>
    <property type="project" value="UniProtKB-KW"/>
</dbReference>
<evidence type="ECO:0000256" key="12">
    <source>
        <dbReference type="ARBA" id="ARBA00022842"/>
    </source>
</evidence>
<dbReference type="Proteomes" id="UP001549139">
    <property type="component" value="Unassembled WGS sequence"/>
</dbReference>
<evidence type="ECO:0000313" key="17">
    <source>
        <dbReference type="EMBL" id="MET3944426.1"/>
    </source>
</evidence>
<keyword evidence="20" id="KW-1185">Reference proteome</keyword>
<dbReference type="GO" id="GO:0032263">
    <property type="term" value="P:GMP salvage"/>
    <property type="evidence" value="ECO:0007669"/>
    <property type="project" value="TreeGrafter"/>
</dbReference>
<dbReference type="InterPro" id="IPR029057">
    <property type="entry name" value="PRTase-like"/>
</dbReference>
<evidence type="ECO:0000313" key="19">
    <source>
        <dbReference type="Proteomes" id="UP000554284"/>
    </source>
</evidence>
<evidence type="ECO:0000256" key="10">
    <source>
        <dbReference type="ARBA" id="ARBA00022726"/>
    </source>
</evidence>
<dbReference type="RefSeq" id="WP_168685241.1">
    <property type="nucleotide sequence ID" value="NZ_JAAXPF010000007.1"/>
</dbReference>
<dbReference type="PANTHER" id="PTHR43340:SF1">
    <property type="entry name" value="HYPOXANTHINE PHOSPHORIBOSYLTRANSFERASE"/>
    <property type="match status" value="1"/>
</dbReference>
<dbReference type="SUPFAM" id="SSF53271">
    <property type="entry name" value="PRTase-like"/>
    <property type="match status" value="1"/>
</dbReference>
<comment type="subcellular location">
    <subcellularLocation>
        <location evidence="2 15">Cytoplasm</location>
    </subcellularLocation>
</comment>
<keyword evidence="9 15" id="KW-0479">Metal-binding</keyword>
<keyword evidence="11 15" id="KW-0547">Nucleotide-binding</keyword>
<dbReference type="PANTHER" id="PTHR43340">
    <property type="entry name" value="HYPOXANTHINE-GUANINE PHOSPHORIBOSYLTRANSFERASE"/>
    <property type="match status" value="1"/>
</dbReference>
<sequence length="199" mass="22586">MTELHDTKDFNVPPHRYGDDVEAILISEDELQNRIQELADMVSEKYRDADDDLILVCVLKGAVFFLTDFARKLSIPSEMEFMAVSSYGNSTTSSGVVRILKDLDKEIAGRDVLVVEDIIDSGLTLSWLLRNLRNRNPKSLEVVTLLRKPDVQTAQIDLLDIGFDIPNEFVIGYGLDYAERYRDLPYVGTLHPRVYSEAD</sequence>
<comment type="similarity">
    <text evidence="5 15">Belongs to the purine/pyrimidine phosphoribosyltransferase family.</text>
</comment>
<comment type="pathway">
    <text evidence="3 15">Purine metabolism; IMP biosynthesis via salvage pathway; IMP from hypoxanthine: step 1/1.</text>
</comment>
<comment type="caution">
    <text evidence="18">The sequence shown here is derived from an EMBL/GenBank/DDBJ whole genome shotgun (WGS) entry which is preliminary data.</text>
</comment>
<evidence type="ECO:0000256" key="15">
    <source>
        <dbReference type="RuleBase" id="RU364099"/>
    </source>
</evidence>
<feature type="domain" description="Phosphoribosyltransferase" evidence="16">
    <location>
        <begin position="31"/>
        <end position="177"/>
    </location>
</feature>
<dbReference type="CDD" id="cd06223">
    <property type="entry name" value="PRTases_typeI"/>
    <property type="match status" value="1"/>
</dbReference>
<evidence type="ECO:0000256" key="9">
    <source>
        <dbReference type="ARBA" id="ARBA00022723"/>
    </source>
</evidence>
<dbReference type="Gene3D" id="3.40.50.2020">
    <property type="match status" value="1"/>
</dbReference>
<evidence type="ECO:0000256" key="3">
    <source>
        <dbReference type="ARBA" id="ARBA00004669"/>
    </source>
</evidence>